<evidence type="ECO:0000259" key="10">
    <source>
        <dbReference type="PROSITE" id="PS51462"/>
    </source>
</evidence>
<evidence type="ECO:0000256" key="2">
    <source>
        <dbReference type="ARBA" id="ARBA00001947"/>
    </source>
</evidence>
<dbReference type="NCBIfam" id="NF001299">
    <property type="entry name" value="PRK00241.1"/>
    <property type="match status" value="1"/>
</dbReference>
<dbReference type="AlphaFoldDB" id="A0A1M6LLQ8"/>
<name>A0A1M6LLQ8_PSEXY</name>
<dbReference type="Pfam" id="PF09297">
    <property type="entry name" value="Zn_ribbon_NUD"/>
    <property type="match status" value="1"/>
</dbReference>
<comment type="cofactor">
    <cofactor evidence="2">
        <name>Zn(2+)</name>
        <dbReference type="ChEBI" id="CHEBI:29105"/>
    </cofactor>
</comment>
<dbReference type="GO" id="GO:0019677">
    <property type="term" value="P:NAD+ catabolic process"/>
    <property type="evidence" value="ECO:0007669"/>
    <property type="project" value="TreeGrafter"/>
</dbReference>
<proteinExistence type="inferred from homology"/>
<dbReference type="PROSITE" id="PS51462">
    <property type="entry name" value="NUDIX"/>
    <property type="match status" value="1"/>
</dbReference>
<dbReference type="PANTHER" id="PTHR42904">
    <property type="entry name" value="NUDIX HYDROLASE, NUDC SUBFAMILY"/>
    <property type="match status" value="1"/>
</dbReference>
<keyword evidence="8" id="KW-0520">NAD</keyword>
<evidence type="ECO:0000256" key="1">
    <source>
        <dbReference type="ARBA" id="ARBA00001946"/>
    </source>
</evidence>
<dbReference type="EC" id="3.6.1.22" evidence="4"/>
<evidence type="ECO:0000256" key="5">
    <source>
        <dbReference type="ARBA" id="ARBA00022723"/>
    </source>
</evidence>
<gene>
    <name evidence="11" type="ORF">SAMN02745725_03136</name>
</gene>
<dbReference type="InterPro" id="IPR020084">
    <property type="entry name" value="NUDIX_hydrolase_CS"/>
</dbReference>
<comment type="catalytic activity">
    <reaction evidence="9">
        <text>a 5'-end NAD(+)-phospho-ribonucleoside in mRNA + H2O = a 5'-end phospho-adenosine-phospho-ribonucleoside in mRNA + beta-nicotinamide D-ribonucleotide + 2 H(+)</text>
        <dbReference type="Rhea" id="RHEA:60876"/>
        <dbReference type="Rhea" id="RHEA-COMP:15698"/>
        <dbReference type="Rhea" id="RHEA-COMP:15719"/>
        <dbReference type="ChEBI" id="CHEBI:14649"/>
        <dbReference type="ChEBI" id="CHEBI:15377"/>
        <dbReference type="ChEBI" id="CHEBI:15378"/>
        <dbReference type="ChEBI" id="CHEBI:144029"/>
        <dbReference type="ChEBI" id="CHEBI:144051"/>
    </reaction>
    <physiologicalReaction direction="left-to-right" evidence="9">
        <dbReference type="Rhea" id="RHEA:60877"/>
    </physiologicalReaction>
</comment>
<keyword evidence="12" id="KW-1185">Reference proteome</keyword>
<accession>A0A1M6LLQ8</accession>
<evidence type="ECO:0000256" key="4">
    <source>
        <dbReference type="ARBA" id="ARBA00012381"/>
    </source>
</evidence>
<reference evidence="11 12" key="1">
    <citation type="submission" date="2016-11" db="EMBL/GenBank/DDBJ databases">
        <authorList>
            <person name="Jaros S."/>
            <person name="Januszkiewicz K."/>
            <person name="Wedrychowicz H."/>
        </authorList>
    </citation>
    <scope>NUCLEOTIDE SEQUENCE [LARGE SCALE GENOMIC DNA]</scope>
    <source>
        <strain evidence="11 12">DSM 14809</strain>
    </source>
</reference>
<dbReference type="Pfam" id="PF00293">
    <property type="entry name" value="NUDIX"/>
    <property type="match status" value="1"/>
</dbReference>
<dbReference type="CDD" id="cd03429">
    <property type="entry name" value="NUDIX_NADH_pyrophosphatase_Nudt13"/>
    <property type="match status" value="1"/>
</dbReference>
<evidence type="ECO:0000256" key="9">
    <source>
        <dbReference type="ARBA" id="ARBA00023679"/>
    </source>
</evidence>
<evidence type="ECO:0000313" key="11">
    <source>
        <dbReference type="EMBL" id="SHJ72093.1"/>
    </source>
</evidence>
<dbReference type="RefSeq" id="WP_072919696.1">
    <property type="nucleotide sequence ID" value="NZ_FQYQ01000048.1"/>
</dbReference>
<dbReference type="InterPro" id="IPR050241">
    <property type="entry name" value="NAD-cap_RNA_hydrolase_NudC"/>
</dbReference>
<dbReference type="PROSITE" id="PS00893">
    <property type="entry name" value="NUDIX_BOX"/>
    <property type="match status" value="1"/>
</dbReference>
<dbReference type="InterPro" id="IPR000086">
    <property type="entry name" value="NUDIX_hydrolase_dom"/>
</dbReference>
<evidence type="ECO:0000256" key="3">
    <source>
        <dbReference type="ARBA" id="ARBA00009595"/>
    </source>
</evidence>
<dbReference type="Gene3D" id="3.90.79.10">
    <property type="entry name" value="Nucleoside Triphosphate Pyrophosphohydrolase"/>
    <property type="match status" value="1"/>
</dbReference>
<dbReference type="Gene3D" id="3.90.79.20">
    <property type="match status" value="1"/>
</dbReference>
<dbReference type="InterPro" id="IPR049734">
    <property type="entry name" value="NudC-like_C"/>
</dbReference>
<dbReference type="Proteomes" id="UP000184185">
    <property type="component" value="Unassembled WGS sequence"/>
</dbReference>
<organism evidence="11 12">
    <name type="scientific">Pseudobutyrivibrio xylanivorans DSM 14809</name>
    <dbReference type="NCBI Taxonomy" id="1123012"/>
    <lineage>
        <taxon>Bacteria</taxon>
        <taxon>Bacillati</taxon>
        <taxon>Bacillota</taxon>
        <taxon>Clostridia</taxon>
        <taxon>Lachnospirales</taxon>
        <taxon>Lachnospiraceae</taxon>
        <taxon>Pseudobutyrivibrio</taxon>
    </lineage>
</organism>
<dbReference type="SUPFAM" id="SSF55811">
    <property type="entry name" value="Nudix"/>
    <property type="match status" value="1"/>
</dbReference>
<evidence type="ECO:0000256" key="8">
    <source>
        <dbReference type="ARBA" id="ARBA00023027"/>
    </source>
</evidence>
<comment type="similarity">
    <text evidence="3">Belongs to the Nudix hydrolase family. NudC subfamily.</text>
</comment>
<dbReference type="InterPro" id="IPR015797">
    <property type="entry name" value="NUDIX_hydrolase-like_dom_sf"/>
</dbReference>
<protein>
    <recommendedName>
        <fullName evidence="4">NAD(+) diphosphatase</fullName>
        <ecNumber evidence="4">3.6.1.22</ecNumber>
    </recommendedName>
</protein>
<keyword evidence="5" id="KW-0479">Metal-binding</keyword>
<dbReference type="OrthoDB" id="9787476at2"/>
<dbReference type="InterPro" id="IPR015376">
    <property type="entry name" value="Znr_NADH_PPase"/>
</dbReference>
<dbReference type="PANTHER" id="PTHR42904:SF6">
    <property type="entry name" value="NAD-CAPPED RNA HYDROLASE NUDT12"/>
    <property type="match status" value="1"/>
</dbReference>
<dbReference type="GO" id="GO:0005829">
    <property type="term" value="C:cytosol"/>
    <property type="evidence" value="ECO:0007669"/>
    <property type="project" value="TreeGrafter"/>
</dbReference>
<evidence type="ECO:0000313" key="12">
    <source>
        <dbReference type="Proteomes" id="UP000184185"/>
    </source>
</evidence>
<feature type="domain" description="Nudix hydrolase" evidence="10">
    <location>
        <begin position="149"/>
        <end position="272"/>
    </location>
</feature>
<dbReference type="GO" id="GO:0006742">
    <property type="term" value="P:NADP+ catabolic process"/>
    <property type="evidence" value="ECO:0007669"/>
    <property type="project" value="TreeGrafter"/>
</dbReference>
<keyword evidence="6" id="KW-0378">Hydrolase</keyword>
<dbReference type="GO" id="GO:0046872">
    <property type="term" value="F:metal ion binding"/>
    <property type="evidence" value="ECO:0007669"/>
    <property type="project" value="UniProtKB-KW"/>
</dbReference>
<evidence type="ECO:0000256" key="7">
    <source>
        <dbReference type="ARBA" id="ARBA00022842"/>
    </source>
</evidence>
<dbReference type="EMBL" id="FQYQ01000048">
    <property type="protein sequence ID" value="SHJ72093.1"/>
    <property type="molecule type" value="Genomic_DNA"/>
</dbReference>
<comment type="cofactor">
    <cofactor evidence="1">
        <name>Mg(2+)</name>
        <dbReference type="ChEBI" id="CHEBI:18420"/>
    </cofactor>
</comment>
<sequence>MIQDISPKKLLNSYSNKSVNANSLIVIFKNKKIMLRMNTDNKTIVFPTAKELGINQNYTYLFSIDNEDFFFVDVSDVLIPNYYDFYDMRELRKEYFYPKHYIFAAYTAYHLMDWYETTKYCGRCGAINENSLKERARVCPSCGNIVYPRINPAVIVGIINGDKLLLTKYRTGFTYNALVAGFTEIGESLEETVKREVQEETGLRVKNIRYYKSQPWGIACDILMGFFCDVEGDDIIKMDKEELKYAQWVPRKQIELQPLEYSLTNEMMKVFKEDLV</sequence>
<dbReference type="GO" id="GO:0035529">
    <property type="term" value="F:NADH pyrophosphatase activity"/>
    <property type="evidence" value="ECO:0007669"/>
    <property type="project" value="TreeGrafter"/>
</dbReference>
<evidence type="ECO:0000256" key="6">
    <source>
        <dbReference type="ARBA" id="ARBA00022801"/>
    </source>
</evidence>
<keyword evidence="7" id="KW-0460">Magnesium</keyword>